<name>A0ABY1KI93_9FLAO</name>
<keyword evidence="1" id="KW-0472">Membrane</keyword>
<feature type="transmembrane region" description="Helical" evidence="1">
    <location>
        <begin position="47"/>
        <end position="66"/>
    </location>
</feature>
<protein>
    <recommendedName>
        <fullName evidence="4">Chain length determinant protein</fullName>
    </recommendedName>
</protein>
<organism evidence="2 3">
    <name type="scientific">Zobellia uliginosa</name>
    <dbReference type="NCBI Taxonomy" id="143224"/>
    <lineage>
        <taxon>Bacteria</taxon>
        <taxon>Pseudomonadati</taxon>
        <taxon>Bacteroidota</taxon>
        <taxon>Flavobacteriia</taxon>
        <taxon>Flavobacteriales</taxon>
        <taxon>Flavobacteriaceae</taxon>
        <taxon>Zobellia</taxon>
    </lineage>
</organism>
<keyword evidence="1" id="KW-1133">Transmembrane helix</keyword>
<dbReference type="EMBL" id="FTOB01000001">
    <property type="protein sequence ID" value="SIS38293.1"/>
    <property type="molecule type" value="Genomic_DNA"/>
</dbReference>
<accession>A0ABY1KI93</accession>
<evidence type="ECO:0000256" key="1">
    <source>
        <dbReference type="SAM" id="Phobius"/>
    </source>
</evidence>
<keyword evidence="3" id="KW-1185">Reference proteome</keyword>
<evidence type="ECO:0000313" key="2">
    <source>
        <dbReference type="EMBL" id="SIS38293.1"/>
    </source>
</evidence>
<dbReference type="Proteomes" id="UP000185728">
    <property type="component" value="Unassembled WGS sequence"/>
</dbReference>
<sequence length="335" mass="38258">MTDNKPNSTTSSDEIDLGQLLKMIANGFNRVGIAFLRVFLYLKKNALILIGLIVLGVVISFVLSILGNEKLKSETIVRPNFDSTDYVYDAIAEIQSNIYSQDTAFFQKIGISVHDLKGFKIEIQPISDLEEAKEKEEQELRYLELLENFKEESFVVDIVRSELTKKSILAHRVTFTYIDADKGTEAARKILDYINGNAYYDKVIKTFKENAQMRIDKNTGLIAQIDQLLENYSKTLLREGSEKANGSVYMENESALNIASLLTLKNDFLKEIEEKQAELTNQGEILSIINMGNPQVFKKPFFNDKFFLVPMALVVLFFVISFIRFLNRRAKELQL</sequence>
<gene>
    <name evidence="2" type="ORF">SAMN05421766_101263</name>
</gene>
<evidence type="ECO:0008006" key="4">
    <source>
        <dbReference type="Google" id="ProtNLM"/>
    </source>
</evidence>
<reference evidence="2 3" key="1">
    <citation type="submission" date="2017-01" db="EMBL/GenBank/DDBJ databases">
        <authorList>
            <person name="Varghese N."/>
            <person name="Submissions S."/>
        </authorList>
    </citation>
    <scope>NUCLEOTIDE SEQUENCE [LARGE SCALE GENOMIC DNA]</scope>
    <source>
        <strain evidence="2 3">DSM 2061</strain>
    </source>
</reference>
<proteinExistence type="predicted"/>
<keyword evidence="1" id="KW-0812">Transmembrane</keyword>
<evidence type="ECO:0000313" key="3">
    <source>
        <dbReference type="Proteomes" id="UP000185728"/>
    </source>
</evidence>
<comment type="caution">
    <text evidence="2">The sequence shown here is derived from an EMBL/GenBank/DDBJ whole genome shotgun (WGS) entry which is preliminary data.</text>
</comment>
<feature type="transmembrane region" description="Helical" evidence="1">
    <location>
        <begin position="306"/>
        <end position="326"/>
    </location>
</feature>
<dbReference type="RefSeq" id="WP_076453158.1">
    <property type="nucleotide sequence ID" value="NZ_FTOB01000001.1"/>
</dbReference>